<dbReference type="InterPro" id="IPR029061">
    <property type="entry name" value="THDP-binding"/>
</dbReference>
<comment type="caution">
    <text evidence="4">The sequence shown here is derived from an EMBL/GenBank/DDBJ whole genome shotgun (WGS) entry which is preliminary data.</text>
</comment>
<protein>
    <submittedName>
        <fullName evidence="4">Indolepyruvate ferredoxin oxidoreductase</fullName>
    </submittedName>
</protein>
<dbReference type="Pfam" id="PF20169">
    <property type="entry name" value="DUF6537"/>
    <property type="match status" value="1"/>
</dbReference>
<feature type="domain" description="DUF6537" evidence="3">
    <location>
        <begin position="986"/>
        <end position="1216"/>
    </location>
</feature>
<dbReference type="NCBIfam" id="NF009588">
    <property type="entry name" value="PRK13029.1"/>
    <property type="match status" value="1"/>
</dbReference>
<dbReference type="InterPro" id="IPR051457">
    <property type="entry name" value="2-oxoacid:Fd_oxidoreductase"/>
</dbReference>
<dbReference type="SUPFAM" id="SSF52518">
    <property type="entry name" value="Thiamin diphosphate-binding fold (THDP-binding)"/>
    <property type="match status" value="2"/>
</dbReference>
<organism evidence="4 5">
    <name type="scientific">Sphaerotilus mobilis</name>
    <dbReference type="NCBI Taxonomy" id="47994"/>
    <lineage>
        <taxon>Bacteria</taxon>
        <taxon>Pseudomonadati</taxon>
        <taxon>Pseudomonadota</taxon>
        <taxon>Betaproteobacteria</taxon>
        <taxon>Burkholderiales</taxon>
        <taxon>Sphaerotilaceae</taxon>
        <taxon>Sphaerotilus</taxon>
    </lineage>
</organism>
<dbReference type="InterPro" id="IPR046667">
    <property type="entry name" value="DUF6537"/>
</dbReference>
<dbReference type="PANTHER" id="PTHR48084:SF3">
    <property type="entry name" value="SUBUNIT OF PYRUVATE:FLAVODOXIN OXIDOREDUCTASE"/>
    <property type="match status" value="1"/>
</dbReference>
<dbReference type="NCBIfam" id="NF009589">
    <property type="entry name" value="PRK13030.1"/>
    <property type="match status" value="1"/>
</dbReference>
<dbReference type="AlphaFoldDB" id="A0A4Q7LRT3"/>
<dbReference type="CDD" id="cd07034">
    <property type="entry name" value="TPP_PYR_PFOR_IOR-alpha_like"/>
    <property type="match status" value="1"/>
</dbReference>
<dbReference type="InterPro" id="IPR002869">
    <property type="entry name" value="Pyrv_flavodox_OxRed_cen"/>
</dbReference>
<evidence type="ECO:0000313" key="4">
    <source>
        <dbReference type="EMBL" id="RZS56982.1"/>
    </source>
</evidence>
<dbReference type="InterPro" id="IPR009014">
    <property type="entry name" value="Transketo_C/PFOR_II"/>
</dbReference>
<evidence type="ECO:0000259" key="2">
    <source>
        <dbReference type="Pfam" id="PF01558"/>
    </source>
</evidence>
<feature type="domain" description="Pyruvate/ketoisovalerate oxidoreductase catalytic" evidence="2">
    <location>
        <begin position="758"/>
        <end position="944"/>
    </location>
</feature>
<dbReference type="GO" id="GO:0016903">
    <property type="term" value="F:oxidoreductase activity, acting on the aldehyde or oxo group of donors"/>
    <property type="evidence" value="ECO:0007669"/>
    <property type="project" value="InterPro"/>
</dbReference>
<evidence type="ECO:0000256" key="1">
    <source>
        <dbReference type="ARBA" id="ARBA00023002"/>
    </source>
</evidence>
<dbReference type="Pfam" id="PF01558">
    <property type="entry name" value="POR"/>
    <property type="match status" value="1"/>
</dbReference>
<dbReference type="PANTHER" id="PTHR48084">
    <property type="entry name" value="2-OXOGLUTARATE OXIDOREDUCTASE SUBUNIT KORB-RELATED"/>
    <property type="match status" value="1"/>
</dbReference>
<keyword evidence="1" id="KW-0560">Oxidoreductase</keyword>
<gene>
    <name evidence="4" type="ORF">EV685_1540</name>
</gene>
<evidence type="ECO:0000259" key="3">
    <source>
        <dbReference type="Pfam" id="PF20169"/>
    </source>
</evidence>
<dbReference type="SUPFAM" id="SSF52922">
    <property type="entry name" value="TK C-terminal domain-like"/>
    <property type="match status" value="1"/>
</dbReference>
<dbReference type="Gene3D" id="3.40.50.970">
    <property type="match status" value="1"/>
</dbReference>
<evidence type="ECO:0000313" key="5">
    <source>
        <dbReference type="Proteomes" id="UP000293433"/>
    </source>
</evidence>
<dbReference type="Gene3D" id="3.40.920.10">
    <property type="entry name" value="Pyruvate-ferredoxin oxidoreductase, PFOR, domain III"/>
    <property type="match status" value="1"/>
</dbReference>
<dbReference type="InterPro" id="IPR002880">
    <property type="entry name" value="Pyrv_Fd/Flavodoxin_OxRdtase_N"/>
</dbReference>
<accession>A0A4Q7LRT3</accession>
<dbReference type="EMBL" id="SGWV01000008">
    <property type="protein sequence ID" value="RZS56982.1"/>
    <property type="molecule type" value="Genomic_DNA"/>
</dbReference>
<dbReference type="RefSeq" id="WP_130481399.1">
    <property type="nucleotide sequence ID" value="NZ_SGWV01000008.1"/>
</dbReference>
<keyword evidence="5" id="KW-1185">Reference proteome</keyword>
<dbReference type="Proteomes" id="UP000293433">
    <property type="component" value="Unassembled WGS sequence"/>
</dbReference>
<proteinExistence type="predicted"/>
<dbReference type="SUPFAM" id="SSF53323">
    <property type="entry name" value="Pyruvate-ferredoxin oxidoreductase, PFOR, domain III"/>
    <property type="match status" value="1"/>
</dbReference>
<keyword evidence="4" id="KW-0670">Pyruvate</keyword>
<reference evidence="4 5" key="1">
    <citation type="submission" date="2019-02" db="EMBL/GenBank/DDBJ databases">
        <title>Genomic Encyclopedia of Type Strains, Phase IV (KMG-IV): sequencing the most valuable type-strain genomes for metagenomic binning, comparative biology and taxonomic classification.</title>
        <authorList>
            <person name="Goeker M."/>
        </authorList>
    </citation>
    <scope>NUCLEOTIDE SEQUENCE [LARGE SCALE GENOMIC DNA]</scope>
    <source>
        <strain evidence="4 5">DSM 10617</strain>
    </source>
</reference>
<name>A0A4Q7LRT3_9BURK</name>
<dbReference type="OrthoDB" id="9803617at2"/>
<dbReference type="InterPro" id="IPR019752">
    <property type="entry name" value="Pyrv/ketoisovalerate_OxRed_cat"/>
</dbReference>
<sequence>MPTLARPDYRLADRYDAASGVVFLSGTQALLRLALTQRALDAARGWQTAGFISGYRGSPLGQLDQEASKAKDTLAAAGIRVLPAINEELGATQVLGSQRVESDPARRVDGVFGLWYGKGPGVDRAGDAIRHGNAYGSSPHGGVLVVAGDDHGCVSSSMPHQSDEVLMAWRLPVLQAADVSELIEFGLYGWALSRYSGAWVGLAALSEVVESSATVDLDAIHARVAGWADADAVAARSGHVAPADGLHLRWPDLPSLRLETRLADKLDAVRAFARINPIDREVIVSPQARVGIVSCGKAHADLMEVLRRLAITPDTLAAIGLRLYKVGLAWPVEPTRLTAFAEGLDEILVIEEKAGVVEGQLRELLDHAYAHRPERRPRLIGKRDAAGRPLLPAHGELRPSRLIEPVAHWLAAHFPDEPRLGDPRELLVHLRDFTPPALLHNAADAVRRLPYFCAGCPHNSSTVVPEGSHARAGIGCHFMANWMDRDTAGLIQMGGEGIDWIAHAPYTDTPHVFQNLGDGTYYHSGSLAIRQAVAASVATGVSITYKILFNDAVAMTGGQPVDGPISVDAIARQVDSEGVREVAVLSDDLSRYDGIRHRFPAGTTFHDRHELDAVQRRLREVRGVTVLIYEQTCAAEKRRRRKKGQMAAAPRLLHIHAPVCEGCGDCGVQSNCVALLPQETALGRKRRIDATACNQDERCADGFCPSFVALRGARLRRRVGAADGAARQALLDAVAALPDASAHDWNGAPWDLLVTGVGGTGVVTVGALVAMAAHLQGLRASVLDFMGFAQKGGAVLSFVRLAATPQALNQVRIDSQQADAVLACDLVVACAPEALQAVRHGRTRVLVNTHEVPVADSVRQPDAQLPVADLLAKLRHAAGDTQVRTFDAQALAEAGLGDTVTANVLALGHAWQMGLVPLELAALQQAIALNGVAVPANQLAFALGRLAAADPQACTRWLAGEATAPVGAPDREPERVPDHEPETLDGLLALGIAHLSAYQDRAWAQRYEARVRAVEQQERALGLDDTLPLSRAVARAVRPLMAVKDEYEVARLYSDPAFRQQLREHYEGEPGVDYRLDFLMAPPLLSRLGADGRAPRKLVLSDRWMRPLLSALQHGKVLRGRWFDPFGHSAERRADRALLHAFEARIDELLGGLAADAAPASAGAALDPASEGAAPDPAARRRRLALAVEIARLPQQVRGYGHVRAAQLAAAQQREAELLHRWDRRRYPLPARAQAATGQLAGIRVVSG</sequence>